<evidence type="ECO:0000313" key="11">
    <source>
        <dbReference type="Proteomes" id="UP001227192"/>
    </source>
</evidence>
<dbReference type="GO" id="GO:0044550">
    <property type="term" value="P:secondary metabolite biosynthetic process"/>
    <property type="evidence" value="ECO:0007669"/>
    <property type="project" value="TreeGrafter"/>
</dbReference>
<dbReference type="GO" id="GO:0016614">
    <property type="term" value="F:oxidoreductase activity, acting on CH-OH group of donors"/>
    <property type="evidence" value="ECO:0007669"/>
    <property type="project" value="InterPro"/>
</dbReference>
<dbReference type="SUPFAM" id="SSF51905">
    <property type="entry name" value="FAD/NAD(P)-binding domain"/>
    <property type="match status" value="1"/>
</dbReference>
<dbReference type="InterPro" id="IPR000172">
    <property type="entry name" value="GMC_OxRdtase_N"/>
</dbReference>
<keyword evidence="11" id="KW-1185">Reference proteome</keyword>
<feature type="domain" description="Glucose-methanol-choline oxidoreductase C-terminal" evidence="9">
    <location>
        <begin position="467"/>
        <end position="604"/>
    </location>
</feature>
<feature type="signal peptide" evidence="7">
    <location>
        <begin position="1"/>
        <end position="22"/>
    </location>
</feature>
<dbReference type="GO" id="GO:0005737">
    <property type="term" value="C:cytoplasm"/>
    <property type="evidence" value="ECO:0007669"/>
    <property type="project" value="UniProtKB-SubCell"/>
</dbReference>
<organism evidence="10 11">
    <name type="scientific">Penicillium thymicola</name>
    <dbReference type="NCBI Taxonomy" id="293382"/>
    <lineage>
        <taxon>Eukaryota</taxon>
        <taxon>Fungi</taxon>
        <taxon>Dikarya</taxon>
        <taxon>Ascomycota</taxon>
        <taxon>Pezizomycotina</taxon>
        <taxon>Eurotiomycetes</taxon>
        <taxon>Eurotiomycetidae</taxon>
        <taxon>Eurotiales</taxon>
        <taxon>Aspergillaceae</taxon>
        <taxon>Penicillium</taxon>
    </lineage>
</organism>
<evidence type="ECO:0000256" key="4">
    <source>
        <dbReference type="ARBA" id="ARBA00022490"/>
    </source>
</evidence>
<evidence type="ECO:0000256" key="2">
    <source>
        <dbReference type="ARBA" id="ARBA00004496"/>
    </source>
</evidence>
<proteinExistence type="inferred from homology"/>
<keyword evidence="7" id="KW-0732">Signal</keyword>
<dbReference type="Gene3D" id="3.30.560.10">
    <property type="entry name" value="Glucose Oxidase, domain 3"/>
    <property type="match status" value="1"/>
</dbReference>
<evidence type="ECO:0000256" key="5">
    <source>
        <dbReference type="ARBA" id="ARBA00022512"/>
    </source>
</evidence>
<feature type="chain" id="PRO_5042525321" evidence="7">
    <location>
        <begin position="23"/>
        <end position="622"/>
    </location>
</feature>
<dbReference type="PANTHER" id="PTHR11552">
    <property type="entry name" value="GLUCOSE-METHANOL-CHOLINE GMC OXIDOREDUCTASE"/>
    <property type="match status" value="1"/>
</dbReference>
<dbReference type="Pfam" id="PF00732">
    <property type="entry name" value="GMC_oxred_N"/>
    <property type="match status" value="1"/>
</dbReference>
<protein>
    <submittedName>
        <fullName evidence="10">Uncharacterized protein</fullName>
    </submittedName>
</protein>
<gene>
    <name evidence="10" type="ORF">VN97_g3101</name>
</gene>
<evidence type="ECO:0000256" key="6">
    <source>
        <dbReference type="ARBA" id="ARBA00023180"/>
    </source>
</evidence>
<dbReference type="InterPro" id="IPR036188">
    <property type="entry name" value="FAD/NAD-bd_sf"/>
</dbReference>
<keyword evidence="6" id="KW-0325">Glycoprotein</keyword>
<evidence type="ECO:0000313" key="10">
    <source>
        <dbReference type="EMBL" id="KAJ9490156.1"/>
    </source>
</evidence>
<evidence type="ECO:0000259" key="8">
    <source>
        <dbReference type="Pfam" id="PF00732"/>
    </source>
</evidence>
<name>A0AAI9TMY2_PENTH</name>
<keyword evidence="5" id="KW-0134">Cell wall</keyword>
<keyword evidence="5" id="KW-0964">Secreted</keyword>
<dbReference type="Proteomes" id="UP001227192">
    <property type="component" value="Unassembled WGS sequence"/>
</dbReference>
<comment type="caution">
    <text evidence="10">The sequence shown here is derived from an EMBL/GenBank/DDBJ whole genome shotgun (WGS) entry which is preliminary data.</text>
</comment>
<dbReference type="Gene3D" id="3.50.50.60">
    <property type="entry name" value="FAD/NAD(P)-binding domain"/>
    <property type="match status" value="1"/>
</dbReference>
<accession>A0AAI9TMY2</accession>
<dbReference type="InterPro" id="IPR012132">
    <property type="entry name" value="GMC_OxRdtase"/>
</dbReference>
<comment type="subcellular location">
    <subcellularLocation>
        <location evidence="2">Cytoplasm</location>
    </subcellularLocation>
    <subcellularLocation>
        <location evidence="1">Secreted</location>
        <location evidence="1">Cell wall</location>
    </subcellularLocation>
</comment>
<evidence type="ECO:0000259" key="9">
    <source>
        <dbReference type="Pfam" id="PF05199"/>
    </source>
</evidence>
<dbReference type="PIRSF" id="PIRSF000137">
    <property type="entry name" value="Alcohol_oxidase"/>
    <property type="match status" value="1"/>
</dbReference>
<dbReference type="AlphaFoldDB" id="A0AAI9TMY2"/>
<sequence>MAPTVLTKAFLSLWAFSSAVRGYPNGPWYQVPLGENILGDPTRYPIADDKLVDYVVVGGGASGLTVAARLSEDPSVTVAIVEAGSFYEQTGNHSEVPGYAADFLKGNIPPSLDWGFHTVPQEGADGRVKNFTNAKTLGGNSAFNLMAYMATSTGALQKWADEVGDDSWTYSNVAKYFQKSLNFTGIDSSKRRLNATPELDTSHVGHGGPLDVTYPNYGQPFSTWIKKAFDQAGMLPVGGFMSGDMFGSSWVLDTINHTDGKRASSSKTFLQPILGQRENLFLYNGTLAEKVLFSDKTATGVRVSRGETNFSLSAAHEVIITAGGLMTPQLLQVSGVGDANLLKKHKIPVVLDAPSVGQNMQDHISFGIGHKVDVQTNSALKYKDQYDEAVKEFQGQQDGLLSSPGPDFGGFADIPLDLRNFSASTKSDLASFPKDWPEAFFISFPVDMGFPTDGYNYAMLFCTLMTPMSRGTISINSTSMKDSPVINPRWLTSSTDVEIAVAAFRRVRQILQMPVLQQNIIVGSEVKPGSDVKTYDEIHHYLKQNFASMSHPASTCRMGKEGDKNAVVDSKGRVLGLNHLRIADASIFPFLPPGLPLGVVYMVAEKIAGDIKHAHKPQHSEL</sequence>
<reference evidence="10" key="2">
    <citation type="journal article" date="2016" name="Fungal Biol.">
        <title>Ochratoxin A production by Penicillium thymicola.</title>
        <authorList>
            <person name="Nguyen H.D.T."/>
            <person name="McMullin D.R."/>
            <person name="Ponomareva E."/>
            <person name="Riley R."/>
            <person name="Pomraning K.R."/>
            <person name="Baker S.E."/>
            <person name="Seifert K.A."/>
        </authorList>
    </citation>
    <scope>NUCLEOTIDE SEQUENCE</scope>
    <source>
        <strain evidence="10">DAOM 180753</strain>
    </source>
</reference>
<evidence type="ECO:0000256" key="7">
    <source>
        <dbReference type="SAM" id="SignalP"/>
    </source>
</evidence>
<dbReference type="InterPro" id="IPR007867">
    <property type="entry name" value="GMC_OxRtase_C"/>
</dbReference>
<keyword evidence="4" id="KW-0963">Cytoplasm</keyword>
<comment type="similarity">
    <text evidence="3">Belongs to the GMC oxidoreductase family.</text>
</comment>
<reference evidence="10" key="1">
    <citation type="submission" date="2015-06" db="EMBL/GenBank/DDBJ databases">
        <authorList>
            <person name="Nguyen H."/>
        </authorList>
    </citation>
    <scope>NUCLEOTIDE SEQUENCE</scope>
    <source>
        <strain evidence="10">DAOM 180753</strain>
    </source>
</reference>
<dbReference type="GO" id="GO:0050660">
    <property type="term" value="F:flavin adenine dinucleotide binding"/>
    <property type="evidence" value="ECO:0007669"/>
    <property type="project" value="InterPro"/>
</dbReference>
<evidence type="ECO:0000256" key="3">
    <source>
        <dbReference type="ARBA" id="ARBA00010790"/>
    </source>
</evidence>
<dbReference type="Pfam" id="PF05199">
    <property type="entry name" value="GMC_oxred_C"/>
    <property type="match status" value="1"/>
</dbReference>
<feature type="domain" description="Glucose-methanol-choline oxidoreductase N-terminal" evidence="8">
    <location>
        <begin position="52"/>
        <end position="364"/>
    </location>
</feature>
<dbReference type="PANTHER" id="PTHR11552:SF138">
    <property type="entry name" value="DEHYDROGENASE PKFF-RELATED"/>
    <property type="match status" value="1"/>
</dbReference>
<evidence type="ECO:0000256" key="1">
    <source>
        <dbReference type="ARBA" id="ARBA00004191"/>
    </source>
</evidence>
<dbReference type="EMBL" id="LACB01000064">
    <property type="protein sequence ID" value="KAJ9490156.1"/>
    <property type="molecule type" value="Genomic_DNA"/>
</dbReference>
<dbReference type="SUPFAM" id="SSF54373">
    <property type="entry name" value="FAD-linked reductases, C-terminal domain"/>
    <property type="match status" value="1"/>
</dbReference>